<dbReference type="Proteomes" id="UP001372834">
    <property type="component" value="Unassembled WGS sequence"/>
</dbReference>
<evidence type="ECO:0000313" key="2">
    <source>
        <dbReference type="EMBL" id="KAK6639329.1"/>
    </source>
</evidence>
<accession>A0AAN8P647</accession>
<dbReference type="AlphaFoldDB" id="A0AAN8P647"/>
<gene>
    <name evidence="2" type="ORF">RUM43_007601</name>
</gene>
<feature type="region of interest" description="Disordered" evidence="1">
    <location>
        <begin position="44"/>
        <end position="67"/>
    </location>
</feature>
<dbReference type="GO" id="GO:0006366">
    <property type="term" value="P:transcription by RNA polymerase II"/>
    <property type="evidence" value="ECO:0007669"/>
    <property type="project" value="InterPro"/>
</dbReference>
<dbReference type="GO" id="GO:0006384">
    <property type="term" value="P:transcription initiation at RNA polymerase III promoter"/>
    <property type="evidence" value="ECO:0007669"/>
    <property type="project" value="InterPro"/>
</dbReference>
<dbReference type="GO" id="GO:0005634">
    <property type="term" value="C:nucleus"/>
    <property type="evidence" value="ECO:0007669"/>
    <property type="project" value="InterPro"/>
</dbReference>
<dbReference type="EMBL" id="JAWJWE010000003">
    <property type="protein sequence ID" value="KAK6639329.1"/>
    <property type="molecule type" value="Genomic_DNA"/>
</dbReference>
<name>A0AAN8P647_POLSC</name>
<feature type="compositionally biased region" description="Acidic residues" evidence="1">
    <location>
        <begin position="98"/>
        <end position="111"/>
    </location>
</feature>
<sequence>MTESEKVFAFEKRLKQLKEEEKLILKILKDVQTQLKKYEVEELQTSSEVIRREDDDSESDESVDGNPQEILKVLDCAKLINDTSLNLGLNKIFGNTSDNDEDSEEESLDSD</sequence>
<proteinExistence type="predicted"/>
<dbReference type="InterPro" id="IPR029138">
    <property type="entry name" value="SNAPC5"/>
</dbReference>
<evidence type="ECO:0000256" key="1">
    <source>
        <dbReference type="SAM" id="MobiDB-lite"/>
    </source>
</evidence>
<organism evidence="2 3">
    <name type="scientific">Polyplax serrata</name>
    <name type="common">Common mouse louse</name>
    <dbReference type="NCBI Taxonomy" id="468196"/>
    <lineage>
        <taxon>Eukaryota</taxon>
        <taxon>Metazoa</taxon>
        <taxon>Ecdysozoa</taxon>
        <taxon>Arthropoda</taxon>
        <taxon>Hexapoda</taxon>
        <taxon>Insecta</taxon>
        <taxon>Pterygota</taxon>
        <taxon>Neoptera</taxon>
        <taxon>Paraneoptera</taxon>
        <taxon>Psocodea</taxon>
        <taxon>Troctomorpha</taxon>
        <taxon>Phthiraptera</taxon>
        <taxon>Anoplura</taxon>
        <taxon>Polyplacidae</taxon>
        <taxon>Polyplax</taxon>
    </lineage>
</organism>
<reference evidence="2 3" key="1">
    <citation type="submission" date="2023-10" db="EMBL/GenBank/DDBJ databases">
        <title>Genomes of two closely related lineages of the louse Polyplax serrata with different host specificities.</title>
        <authorList>
            <person name="Martinu J."/>
            <person name="Tarabai H."/>
            <person name="Stefka J."/>
            <person name="Hypsa V."/>
        </authorList>
    </citation>
    <scope>NUCLEOTIDE SEQUENCE [LARGE SCALE GENOMIC DNA]</scope>
    <source>
        <strain evidence="2">HR10_N</strain>
    </source>
</reference>
<protein>
    <submittedName>
        <fullName evidence="2">Uncharacterized protein</fullName>
    </submittedName>
</protein>
<comment type="caution">
    <text evidence="2">The sequence shown here is derived from an EMBL/GenBank/DDBJ whole genome shotgun (WGS) entry which is preliminary data.</text>
</comment>
<dbReference type="Pfam" id="PF15497">
    <property type="entry name" value="SNAPC5"/>
    <property type="match status" value="1"/>
</dbReference>
<feature type="region of interest" description="Disordered" evidence="1">
    <location>
        <begin position="89"/>
        <end position="111"/>
    </location>
</feature>
<evidence type="ECO:0000313" key="3">
    <source>
        <dbReference type="Proteomes" id="UP001372834"/>
    </source>
</evidence>